<sequence length="165" mass="19617">MGRKQVDPVVQGRVLELLNLKSSEIKIISQVRKDNIKILRATICRIKKRKDISGNNKKKSNRKRWYVLNNRKIHSLKEMTASINPPTQKNIAKRLKCSQHTIWYHIHNTLKLPTRKKGYVHWLTGKQILKRKQMSLKLYRLLNKSKWTKIITSKKTWFYIDNCNG</sequence>
<organism evidence="1 2">
    <name type="scientific">Ignelater luminosus</name>
    <name type="common">Cucubano</name>
    <name type="synonym">Pyrophorus luminosus</name>
    <dbReference type="NCBI Taxonomy" id="2038154"/>
    <lineage>
        <taxon>Eukaryota</taxon>
        <taxon>Metazoa</taxon>
        <taxon>Ecdysozoa</taxon>
        <taxon>Arthropoda</taxon>
        <taxon>Hexapoda</taxon>
        <taxon>Insecta</taxon>
        <taxon>Pterygota</taxon>
        <taxon>Neoptera</taxon>
        <taxon>Endopterygota</taxon>
        <taxon>Coleoptera</taxon>
        <taxon>Polyphaga</taxon>
        <taxon>Elateriformia</taxon>
        <taxon>Elateroidea</taxon>
        <taxon>Elateridae</taxon>
        <taxon>Agrypninae</taxon>
        <taxon>Pyrophorini</taxon>
        <taxon>Ignelater</taxon>
    </lineage>
</organism>
<keyword evidence="2" id="KW-1185">Reference proteome</keyword>
<accession>A0A8K0C6T9</accession>
<name>A0A8K0C6T9_IGNLU</name>
<comment type="caution">
    <text evidence="1">The sequence shown here is derived from an EMBL/GenBank/DDBJ whole genome shotgun (WGS) entry which is preliminary data.</text>
</comment>
<dbReference type="Proteomes" id="UP000801492">
    <property type="component" value="Unassembled WGS sequence"/>
</dbReference>
<reference evidence="1" key="1">
    <citation type="submission" date="2019-08" db="EMBL/GenBank/DDBJ databases">
        <title>The genome of the North American firefly Photinus pyralis.</title>
        <authorList>
            <consortium name="Photinus pyralis genome working group"/>
            <person name="Fallon T.R."/>
            <person name="Sander Lower S.E."/>
            <person name="Weng J.-K."/>
        </authorList>
    </citation>
    <scope>NUCLEOTIDE SEQUENCE</scope>
    <source>
        <strain evidence="1">TRF0915ILg1</strain>
        <tissue evidence="1">Whole body</tissue>
    </source>
</reference>
<evidence type="ECO:0000313" key="2">
    <source>
        <dbReference type="Proteomes" id="UP000801492"/>
    </source>
</evidence>
<evidence type="ECO:0000313" key="1">
    <source>
        <dbReference type="EMBL" id="KAF2882035.1"/>
    </source>
</evidence>
<gene>
    <name evidence="1" type="ORF">ILUMI_24135</name>
</gene>
<dbReference type="EMBL" id="VTPC01090660">
    <property type="protein sequence ID" value="KAF2882035.1"/>
    <property type="molecule type" value="Genomic_DNA"/>
</dbReference>
<proteinExistence type="predicted"/>
<dbReference type="AlphaFoldDB" id="A0A8K0C6T9"/>
<protein>
    <submittedName>
        <fullName evidence="1">Uncharacterized protein</fullName>
    </submittedName>
</protein>